<keyword evidence="1" id="KW-1133">Transmembrane helix</keyword>
<feature type="transmembrane region" description="Helical" evidence="1">
    <location>
        <begin position="70"/>
        <end position="91"/>
    </location>
</feature>
<name>A0A2W7VLI4_9FLAO</name>
<reference evidence="2 3" key="1">
    <citation type="submission" date="2018-06" db="EMBL/GenBank/DDBJ databases">
        <title>Flavobacterium sp IMCC34762, genome.</title>
        <authorList>
            <person name="Joung Y."/>
            <person name="Cho J."/>
            <person name="Song J."/>
        </authorList>
    </citation>
    <scope>NUCLEOTIDE SEQUENCE [LARGE SCALE GENOMIC DNA]</scope>
    <source>
        <strain evidence="2 3">IMCC34762</strain>
    </source>
</reference>
<dbReference type="OrthoDB" id="9854750at2"/>
<dbReference type="EMBL" id="QKXH01000007">
    <property type="protein sequence ID" value="PZX93052.1"/>
    <property type="molecule type" value="Genomic_DNA"/>
</dbReference>
<accession>A0A2W7VLI4</accession>
<keyword evidence="1" id="KW-0812">Transmembrane</keyword>
<protein>
    <submittedName>
        <fullName evidence="2">Uncharacterized protein</fullName>
    </submittedName>
</protein>
<dbReference type="AlphaFoldDB" id="A0A2W7VLI4"/>
<gene>
    <name evidence="2" type="ORF">DOS84_11825</name>
</gene>
<dbReference type="Proteomes" id="UP000249177">
    <property type="component" value="Unassembled WGS sequence"/>
</dbReference>
<feature type="transmembrane region" description="Helical" evidence="1">
    <location>
        <begin position="7"/>
        <end position="24"/>
    </location>
</feature>
<organism evidence="2 3">
    <name type="scientific">Flavobacterium aquariorum</name>
    <dbReference type="NCBI Taxonomy" id="2217670"/>
    <lineage>
        <taxon>Bacteria</taxon>
        <taxon>Pseudomonadati</taxon>
        <taxon>Bacteroidota</taxon>
        <taxon>Flavobacteriia</taxon>
        <taxon>Flavobacteriales</taxon>
        <taxon>Flavobacteriaceae</taxon>
        <taxon>Flavobacterium</taxon>
    </lineage>
</organism>
<dbReference type="RefSeq" id="WP_111410334.1">
    <property type="nucleotide sequence ID" value="NZ_QKXH01000007.1"/>
</dbReference>
<feature type="transmembrane region" description="Helical" evidence="1">
    <location>
        <begin position="111"/>
        <end position="138"/>
    </location>
</feature>
<evidence type="ECO:0000256" key="1">
    <source>
        <dbReference type="SAM" id="Phobius"/>
    </source>
</evidence>
<evidence type="ECO:0000313" key="2">
    <source>
        <dbReference type="EMBL" id="PZX93052.1"/>
    </source>
</evidence>
<sequence length="143" mass="16673">MKKQLPITIFILLGIILALFSFISPKDQVINIYDTYYIISSSHFGIVLLLLFLIPVLLSFTFQKFISKKLIWAQLLFFAMPLTYFMIYDIITQPYSPGYYFAHPFLSELQAVYLPIGFLFIFLVSIVLLIFNSIYSVVKFIKN</sequence>
<keyword evidence="3" id="KW-1185">Reference proteome</keyword>
<comment type="caution">
    <text evidence="2">The sequence shown here is derived from an EMBL/GenBank/DDBJ whole genome shotgun (WGS) entry which is preliminary data.</text>
</comment>
<feature type="transmembrane region" description="Helical" evidence="1">
    <location>
        <begin position="36"/>
        <end position="58"/>
    </location>
</feature>
<keyword evidence="1" id="KW-0472">Membrane</keyword>
<evidence type="ECO:0000313" key="3">
    <source>
        <dbReference type="Proteomes" id="UP000249177"/>
    </source>
</evidence>
<proteinExistence type="predicted"/>